<dbReference type="InterPro" id="IPR001279">
    <property type="entry name" value="Metallo-B-lactamas"/>
</dbReference>
<sequence>MGQGIAMPAALAALGGSLLAWWAGGQGGTWLLPLVLMMAGLSVGVWRPRALVWFLLGGSVAFSIQQEWVRRLPVGLSGQDIAVHAKVTAVQQQSGVQRLRLSIERCTAPAHLPRCDQLNSVRVSAYDHEHEYVVGERWQMTLRLRPPYGFINPNTFDYEQWLWREGIHATGYIRPDPAPQRLTHASPRLRQLASDFLAQLPLEARTQRWLAALTLGDSEQLNQDDWALLNATGTTHLVVISGLHVGLVASFVLLLGRYAARVVSPTNWRLRTWPWWLAGAAAVGYAVLAGLAPPAMRAMIMTLLGLWVLSGRHAPGPWQAWWLALALVLIVDPLALWRPGLWLSFMAVGWLIIIWQGRSRPRGVKGWCWALLRSQLLLAPLMAAAVLFAFGRVAPTAPLINLVAVPWVSSVMVPTALLGWLLSPLPFVGLVPWWVFEQALAVFHQLLVVAVEAAPLWQPPAHLAYPLAGSLVLLSLCWGLPAVPRWLRVGAAVLLVTIPWWPREQAIPPGQLHVTVYDVGQGQLIELRSANFRLLYDTGPRFRSGFMPLQSLWPPGQDFDQVMVSHADTDHAGGVDALLADHQVAQWWAPAGESLSIPSQRCEQGQRWQRDGITYRILWPPSGENTLSSNDRSCVLAVYAGEHSLLITGDVGRQVERQLLPQLNGNVSVLVAGHHGSGTSSGVQFVRETQPHHVVFSAGRDNAFRHPADDVVRRFRQQHSCLWSTAQDGALKFTLIPQQPVTFQPLRALAGGHKRC</sequence>
<evidence type="ECO:0000256" key="6">
    <source>
        <dbReference type="SAM" id="Phobius"/>
    </source>
</evidence>
<feature type="domain" description="Metallo-beta-lactamase" evidence="7">
    <location>
        <begin position="521"/>
        <end position="700"/>
    </location>
</feature>
<dbReference type="RefSeq" id="WP_089674967.1">
    <property type="nucleotide sequence ID" value="NZ_FODB01000010.1"/>
</dbReference>
<feature type="transmembrane region" description="Helical" evidence="6">
    <location>
        <begin position="376"/>
        <end position="394"/>
    </location>
</feature>
<dbReference type="CDD" id="cd07731">
    <property type="entry name" value="ComA-like_MBL-fold"/>
    <property type="match status" value="1"/>
</dbReference>
<reference evidence="8 9" key="1">
    <citation type="submission" date="2016-10" db="EMBL/GenBank/DDBJ databases">
        <authorList>
            <person name="de Groot N.N."/>
        </authorList>
    </citation>
    <scope>NUCLEOTIDE SEQUENCE [LARGE SCALE GENOMIC DNA]</scope>
    <source>
        <strain evidence="8 9">558</strain>
    </source>
</reference>
<dbReference type="SMART" id="SM00849">
    <property type="entry name" value="Lactamase_B"/>
    <property type="match status" value="1"/>
</dbReference>
<proteinExistence type="predicted"/>
<dbReference type="PANTHER" id="PTHR30619:SF1">
    <property type="entry name" value="RECOMBINATION PROTEIN 2"/>
    <property type="match status" value="1"/>
</dbReference>
<dbReference type="GO" id="GO:0005886">
    <property type="term" value="C:plasma membrane"/>
    <property type="evidence" value="ECO:0007669"/>
    <property type="project" value="UniProtKB-SubCell"/>
</dbReference>
<evidence type="ECO:0000313" key="9">
    <source>
        <dbReference type="Proteomes" id="UP000199493"/>
    </source>
</evidence>
<evidence type="ECO:0000256" key="4">
    <source>
        <dbReference type="ARBA" id="ARBA00022989"/>
    </source>
</evidence>
<organism evidence="8 9">
    <name type="scientific">Vreelandella aquamarina</name>
    <dbReference type="NCBI Taxonomy" id="77097"/>
    <lineage>
        <taxon>Bacteria</taxon>
        <taxon>Pseudomonadati</taxon>
        <taxon>Pseudomonadota</taxon>
        <taxon>Gammaproteobacteria</taxon>
        <taxon>Oceanospirillales</taxon>
        <taxon>Halomonadaceae</taxon>
        <taxon>Vreelandella</taxon>
    </lineage>
</organism>
<keyword evidence="3 6" id="KW-0812">Transmembrane</keyword>
<accession>A0A1H8G847</accession>
<dbReference type="PANTHER" id="PTHR30619">
    <property type="entry name" value="DNA INTERNALIZATION/COMPETENCE PROTEIN COMEC/REC2"/>
    <property type="match status" value="1"/>
</dbReference>
<keyword evidence="4 6" id="KW-1133">Transmembrane helix</keyword>
<dbReference type="InterPro" id="IPR052159">
    <property type="entry name" value="Competence_DNA_uptake"/>
</dbReference>
<dbReference type="Pfam" id="PF13567">
    <property type="entry name" value="DUF4131"/>
    <property type="match status" value="1"/>
</dbReference>
<evidence type="ECO:0000256" key="5">
    <source>
        <dbReference type="ARBA" id="ARBA00023136"/>
    </source>
</evidence>
<dbReference type="Pfam" id="PF00753">
    <property type="entry name" value="Lactamase_B"/>
    <property type="match status" value="1"/>
</dbReference>
<evidence type="ECO:0000256" key="1">
    <source>
        <dbReference type="ARBA" id="ARBA00004651"/>
    </source>
</evidence>
<evidence type="ECO:0000256" key="2">
    <source>
        <dbReference type="ARBA" id="ARBA00022475"/>
    </source>
</evidence>
<feature type="transmembrane region" description="Helical" evidence="6">
    <location>
        <begin position="400"/>
        <end position="422"/>
    </location>
</feature>
<dbReference type="SUPFAM" id="SSF56281">
    <property type="entry name" value="Metallo-hydrolase/oxidoreductase"/>
    <property type="match status" value="1"/>
</dbReference>
<protein>
    <submittedName>
        <fullName evidence="8">Competence protein ComEC</fullName>
    </submittedName>
</protein>
<comment type="subcellular location">
    <subcellularLocation>
        <location evidence="1">Cell membrane</location>
        <topology evidence="1">Multi-pass membrane protein</topology>
    </subcellularLocation>
</comment>
<feature type="transmembrane region" description="Helical" evidence="6">
    <location>
        <begin position="30"/>
        <end position="46"/>
    </location>
</feature>
<dbReference type="InterPro" id="IPR004477">
    <property type="entry name" value="ComEC_N"/>
</dbReference>
<keyword evidence="5 6" id="KW-0472">Membrane</keyword>
<dbReference type="EMBL" id="FODB01000010">
    <property type="protein sequence ID" value="SEN40039.1"/>
    <property type="molecule type" value="Genomic_DNA"/>
</dbReference>
<dbReference type="STRING" id="77097.SAMN04490369_101029"/>
<evidence type="ECO:0000259" key="7">
    <source>
        <dbReference type="SMART" id="SM00849"/>
    </source>
</evidence>
<dbReference type="InterPro" id="IPR004797">
    <property type="entry name" value="Competence_ComEC/Rec2"/>
</dbReference>
<feature type="transmembrane region" description="Helical" evidence="6">
    <location>
        <begin position="335"/>
        <end position="355"/>
    </location>
</feature>
<evidence type="ECO:0000256" key="3">
    <source>
        <dbReference type="ARBA" id="ARBA00022692"/>
    </source>
</evidence>
<dbReference type="Gene3D" id="3.60.15.10">
    <property type="entry name" value="Ribonuclease Z/Hydroxyacylglutathione hydrolase-like"/>
    <property type="match status" value="1"/>
</dbReference>
<dbReference type="AlphaFoldDB" id="A0A1H8G847"/>
<dbReference type="NCBIfam" id="TIGR00360">
    <property type="entry name" value="ComEC_N-term"/>
    <property type="match status" value="1"/>
</dbReference>
<dbReference type="NCBIfam" id="TIGR00361">
    <property type="entry name" value="ComEC_Rec2"/>
    <property type="match status" value="1"/>
</dbReference>
<dbReference type="InterPro" id="IPR036866">
    <property type="entry name" value="RibonucZ/Hydroxyglut_hydro"/>
</dbReference>
<dbReference type="Pfam" id="PF03772">
    <property type="entry name" value="Competence"/>
    <property type="match status" value="1"/>
</dbReference>
<dbReference type="InterPro" id="IPR035681">
    <property type="entry name" value="ComA-like_MBL"/>
</dbReference>
<feature type="transmembrane region" description="Helical" evidence="6">
    <location>
        <begin position="272"/>
        <end position="291"/>
    </location>
</feature>
<feature type="transmembrane region" description="Helical" evidence="6">
    <location>
        <begin position="237"/>
        <end position="260"/>
    </location>
</feature>
<dbReference type="Proteomes" id="UP000199493">
    <property type="component" value="Unassembled WGS sequence"/>
</dbReference>
<evidence type="ECO:0000313" key="8">
    <source>
        <dbReference type="EMBL" id="SEN40039.1"/>
    </source>
</evidence>
<name>A0A1H8G847_9GAMM</name>
<dbReference type="InterPro" id="IPR025405">
    <property type="entry name" value="DUF4131"/>
</dbReference>
<gene>
    <name evidence="8" type="ORF">SAMN04490369_101029</name>
</gene>
<dbReference type="GO" id="GO:0030420">
    <property type="term" value="P:establishment of competence for transformation"/>
    <property type="evidence" value="ECO:0007669"/>
    <property type="project" value="InterPro"/>
</dbReference>
<keyword evidence="2" id="KW-1003">Cell membrane</keyword>